<dbReference type="RefSeq" id="WP_022380412.1">
    <property type="nucleotide sequence ID" value="NZ_CYZP01000012.1"/>
</dbReference>
<sequence>MSTFYEDNMNIKKINGFTLQQVSRDVWAIDEFGIDIMYLIIGTERALLIDTGIGIGNIRSVVETMTHLPYDVVNTHHHYDHVGGNGRFSMVYAHKKAIPVIQEQNNLQSRKEFFRSQEARPEYNYEASLEFDASIMGDFEMKGIEEGFVFHLGNRDLEVLDTPGHTKDGICLLDRKYRLLFSGDTVVSTPVLMFDTFSDTMSTYLESLKKLAQLRNSYELIFPGHYLRPIGSIYIDDQIACIQEILEKHLLGEKEECGMTKSEVYFYQKALASVLYTEDRIC</sequence>
<proteinExistence type="predicted"/>
<dbReference type="Gene3D" id="3.60.15.10">
    <property type="entry name" value="Ribonuclease Z/Hydroxyacylglutathione hydrolase-like"/>
    <property type="match status" value="1"/>
</dbReference>
<evidence type="ECO:0000259" key="1">
    <source>
        <dbReference type="SMART" id="SM00849"/>
    </source>
</evidence>
<dbReference type="SUPFAM" id="SSF56281">
    <property type="entry name" value="Metallo-hydrolase/oxidoreductase"/>
    <property type="match status" value="1"/>
</dbReference>
<evidence type="ECO:0000313" key="5">
    <source>
        <dbReference type="Proteomes" id="UP000095762"/>
    </source>
</evidence>
<dbReference type="Proteomes" id="UP000095645">
    <property type="component" value="Unassembled WGS sequence"/>
</dbReference>
<dbReference type="SMART" id="SM00849">
    <property type="entry name" value="Lactamase_B"/>
    <property type="match status" value="1"/>
</dbReference>
<gene>
    <name evidence="2" type="ORF">ERS852476_01606</name>
    <name evidence="3" type="ORF">ERS852569_02731</name>
</gene>
<dbReference type="GeneID" id="75081157"/>
<organism evidence="2 4">
    <name type="scientific">Blautia obeum</name>
    <dbReference type="NCBI Taxonomy" id="40520"/>
    <lineage>
        <taxon>Bacteria</taxon>
        <taxon>Bacillati</taxon>
        <taxon>Bacillota</taxon>
        <taxon>Clostridia</taxon>
        <taxon>Lachnospirales</taxon>
        <taxon>Lachnospiraceae</taxon>
        <taxon>Blautia</taxon>
    </lineage>
</organism>
<dbReference type="InterPro" id="IPR036866">
    <property type="entry name" value="RibonucZ/Hydroxyglut_hydro"/>
</dbReference>
<dbReference type="EMBL" id="CZBP01000024">
    <property type="protein sequence ID" value="CUQ26075.1"/>
    <property type="molecule type" value="Genomic_DNA"/>
</dbReference>
<dbReference type="InterPro" id="IPR050855">
    <property type="entry name" value="NDM-1-like"/>
</dbReference>
<accession>A0A174BGI0</accession>
<reference evidence="4 5" key="1">
    <citation type="submission" date="2015-09" db="EMBL/GenBank/DDBJ databases">
        <authorList>
            <consortium name="Pathogen Informatics"/>
        </authorList>
    </citation>
    <scope>NUCLEOTIDE SEQUENCE [LARGE SCALE GENOMIC DNA]</scope>
    <source>
        <strain evidence="2 4">2789STDY5834861</strain>
        <strain evidence="3 5">2789STDY5834957</strain>
    </source>
</reference>
<feature type="domain" description="Metallo-beta-lactamase" evidence="1">
    <location>
        <begin position="34"/>
        <end position="225"/>
    </location>
</feature>
<dbReference type="PANTHER" id="PTHR42951">
    <property type="entry name" value="METALLO-BETA-LACTAMASE DOMAIN-CONTAINING"/>
    <property type="match status" value="1"/>
</dbReference>
<dbReference type="PANTHER" id="PTHR42951:SF22">
    <property type="entry name" value="METALLO BETA-LACTAMASE SUPERFAMILY LIPOPROTEIN"/>
    <property type="match status" value="1"/>
</dbReference>
<dbReference type="GO" id="GO:0016787">
    <property type="term" value="F:hydrolase activity"/>
    <property type="evidence" value="ECO:0007669"/>
    <property type="project" value="UniProtKB-KW"/>
</dbReference>
<dbReference type="InterPro" id="IPR001279">
    <property type="entry name" value="Metallo-B-lactamas"/>
</dbReference>
<keyword evidence="2" id="KW-0378">Hydrolase</keyword>
<evidence type="ECO:0000313" key="4">
    <source>
        <dbReference type="Proteomes" id="UP000095645"/>
    </source>
</evidence>
<evidence type="ECO:0000313" key="3">
    <source>
        <dbReference type="EMBL" id="CUQ26075.1"/>
    </source>
</evidence>
<name>A0A174BGI0_9FIRM</name>
<dbReference type="EMBL" id="CYZP01000012">
    <property type="protein sequence ID" value="CUN99593.1"/>
    <property type="molecule type" value="Genomic_DNA"/>
</dbReference>
<dbReference type="Proteomes" id="UP000095762">
    <property type="component" value="Unassembled WGS sequence"/>
</dbReference>
<dbReference type="Pfam" id="PF00753">
    <property type="entry name" value="Lactamase_B"/>
    <property type="match status" value="1"/>
</dbReference>
<evidence type="ECO:0000313" key="2">
    <source>
        <dbReference type="EMBL" id="CUN99593.1"/>
    </source>
</evidence>
<protein>
    <submittedName>
        <fullName evidence="2">Hydroxyacylglutathione hydrolase</fullName>
    </submittedName>
</protein>
<dbReference type="AlphaFoldDB" id="A0A174BGI0"/>